<dbReference type="SUPFAM" id="SSF53850">
    <property type="entry name" value="Periplasmic binding protein-like II"/>
    <property type="match status" value="1"/>
</dbReference>
<feature type="domain" description="Solute-binding protein family 5" evidence="1">
    <location>
        <begin position="36"/>
        <end position="72"/>
    </location>
</feature>
<evidence type="ECO:0000313" key="2">
    <source>
        <dbReference type="EMBL" id="GAH18696.1"/>
    </source>
</evidence>
<organism evidence="2">
    <name type="scientific">marine sediment metagenome</name>
    <dbReference type="NCBI Taxonomy" id="412755"/>
    <lineage>
        <taxon>unclassified sequences</taxon>
        <taxon>metagenomes</taxon>
        <taxon>ecological metagenomes</taxon>
    </lineage>
</organism>
<gene>
    <name evidence="2" type="ORF">S03H2_08501</name>
</gene>
<proteinExistence type="predicted"/>
<protein>
    <recommendedName>
        <fullName evidence="1">Solute-binding protein family 5 domain-containing protein</fullName>
    </recommendedName>
</protein>
<sequence length="72" mass="8197">MYPPSSWNPITPWAVATGTRGLCYESLFLYDPLTDEYTPWLAESGEWVSSNVYELKVRKGIKWSDGAMFTAD</sequence>
<dbReference type="EMBL" id="BARU01004142">
    <property type="protein sequence ID" value="GAH18696.1"/>
    <property type="molecule type" value="Genomic_DNA"/>
</dbReference>
<reference evidence="2" key="1">
    <citation type="journal article" date="2014" name="Front. Microbiol.">
        <title>High frequency of phylogenetically diverse reductive dehalogenase-homologous genes in deep subseafloor sedimentary metagenomes.</title>
        <authorList>
            <person name="Kawai M."/>
            <person name="Futagami T."/>
            <person name="Toyoda A."/>
            <person name="Takaki Y."/>
            <person name="Nishi S."/>
            <person name="Hori S."/>
            <person name="Arai W."/>
            <person name="Tsubouchi T."/>
            <person name="Morono Y."/>
            <person name="Uchiyama I."/>
            <person name="Ito T."/>
            <person name="Fujiyama A."/>
            <person name="Inagaki F."/>
            <person name="Takami H."/>
        </authorList>
    </citation>
    <scope>NUCLEOTIDE SEQUENCE</scope>
    <source>
        <strain evidence="2">Expedition CK06-06</strain>
    </source>
</reference>
<name>X1DD20_9ZZZZ</name>
<comment type="caution">
    <text evidence="2">The sequence shown here is derived from an EMBL/GenBank/DDBJ whole genome shotgun (WGS) entry which is preliminary data.</text>
</comment>
<dbReference type="Gene3D" id="3.90.76.10">
    <property type="entry name" value="Dipeptide-binding Protein, Domain 1"/>
    <property type="match status" value="1"/>
</dbReference>
<accession>X1DD20</accession>
<dbReference type="AlphaFoldDB" id="X1DD20"/>
<dbReference type="InterPro" id="IPR000914">
    <property type="entry name" value="SBP_5_dom"/>
</dbReference>
<dbReference type="Pfam" id="PF00496">
    <property type="entry name" value="SBP_bac_5"/>
    <property type="match status" value="1"/>
</dbReference>
<evidence type="ECO:0000259" key="1">
    <source>
        <dbReference type="Pfam" id="PF00496"/>
    </source>
</evidence>
<feature type="non-terminal residue" evidence="2">
    <location>
        <position position="72"/>
    </location>
</feature>